<accession>A0A9P0Q391</accession>
<reference evidence="1" key="1">
    <citation type="submission" date="2022-03" db="EMBL/GenBank/DDBJ databases">
        <authorList>
            <person name="Sayadi A."/>
        </authorList>
    </citation>
    <scope>NUCLEOTIDE SEQUENCE</scope>
</reference>
<gene>
    <name evidence="1" type="ORF">ACAOBT_LOCUS30587</name>
</gene>
<dbReference type="Proteomes" id="UP001152888">
    <property type="component" value="Unassembled WGS sequence"/>
</dbReference>
<evidence type="ECO:0000313" key="1">
    <source>
        <dbReference type="EMBL" id="CAH2009038.1"/>
    </source>
</evidence>
<comment type="caution">
    <text evidence="1">The sequence shown here is derived from an EMBL/GenBank/DDBJ whole genome shotgun (WGS) entry which is preliminary data.</text>
</comment>
<organism evidence="1 2">
    <name type="scientific">Acanthoscelides obtectus</name>
    <name type="common">Bean weevil</name>
    <name type="synonym">Bruchus obtectus</name>
    <dbReference type="NCBI Taxonomy" id="200917"/>
    <lineage>
        <taxon>Eukaryota</taxon>
        <taxon>Metazoa</taxon>
        <taxon>Ecdysozoa</taxon>
        <taxon>Arthropoda</taxon>
        <taxon>Hexapoda</taxon>
        <taxon>Insecta</taxon>
        <taxon>Pterygota</taxon>
        <taxon>Neoptera</taxon>
        <taxon>Endopterygota</taxon>
        <taxon>Coleoptera</taxon>
        <taxon>Polyphaga</taxon>
        <taxon>Cucujiformia</taxon>
        <taxon>Chrysomeloidea</taxon>
        <taxon>Chrysomelidae</taxon>
        <taxon>Bruchinae</taxon>
        <taxon>Bruchini</taxon>
        <taxon>Acanthoscelides</taxon>
    </lineage>
</organism>
<proteinExistence type="predicted"/>
<evidence type="ECO:0000313" key="2">
    <source>
        <dbReference type="Proteomes" id="UP001152888"/>
    </source>
</evidence>
<keyword evidence="2" id="KW-1185">Reference proteome</keyword>
<name>A0A9P0Q391_ACAOB</name>
<dbReference type="AlphaFoldDB" id="A0A9P0Q391"/>
<sequence>METECSYTQEISLVYFIRFYKYIMFYPRTEGTRTGNVCVLYRLSAKLGFYTAYR</sequence>
<dbReference type="EMBL" id="CAKOFQ010007849">
    <property type="protein sequence ID" value="CAH2009038.1"/>
    <property type="molecule type" value="Genomic_DNA"/>
</dbReference>
<protein>
    <submittedName>
        <fullName evidence="1">Uncharacterized protein</fullName>
    </submittedName>
</protein>